<sequence length="248" mass="27602">MIQILPLKASQWQALMIKVEKWKNPRLAPSLVYYENGFGLTPRLWTYRGQHIDQRLEKATVYNMLDLVDIPCSYVGNCPGSLLHYITAGMFQQTPQEKISLWNEDISAAPMLYIYFGDSIVPCTFTVVRLFGEVNNSFKIFHSNYLLTSFLLVSCLKIFHLCPLGSNFIPLSMSRSKVWGSLGQEKVQSCGSVQATGNQVGRCLTLVSGLMSPMSAGRASRLNTRSRATGPSPAMFPRAHTACSATCM</sequence>
<dbReference type="EMBL" id="CAJPIN010000964">
    <property type="protein sequence ID" value="CAG2054087.1"/>
    <property type="molecule type" value="Genomic_DNA"/>
</dbReference>
<keyword evidence="2" id="KW-1185">Reference proteome</keyword>
<name>A0ABN7NDX1_TIMPD</name>
<accession>A0ABN7NDX1</accession>
<proteinExistence type="predicted"/>
<protein>
    <submittedName>
        <fullName evidence="1">Uncharacterized protein</fullName>
    </submittedName>
</protein>
<comment type="caution">
    <text evidence="1">The sequence shown here is derived from an EMBL/GenBank/DDBJ whole genome shotgun (WGS) entry which is preliminary data.</text>
</comment>
<reference evidence="1" key="1">
    <citation type="submission" date="2021-03" db="EMBL/GenBank/DDBJ databases">
        <authorList>
            <person name="Tran Van P."/>
        </authorList>
    </citation>
    <scope>NUCLEOTIDE SEQUENCE</scope>
</reference>
<organism evidence="1 2">
    <name type="scientific">Timema podura</name>
    <name type="common">Walking stick</name>
    <dbReference type="NCBI Taxonomy" id="61482"/>
    <lineage>
        <taxon>Eukaryota</taxon>
        <taxon>Metazoa</taxon>
        <taxon>Ecdysozoa</taxon>
        <taxon>Arthropoda</taxon>
        <taxon>Hexapoda</taxon>
        <taxon>Insecta</taxon>
        <taxon>Pterygota</taxon>
        <taxon>Neoptera</taxon>
        <taxon>Polyneoptera</taxon>
        <taxon>Phasmatodea</taxon>
        <taxon>Timematodea</taxon>
        <taxon>Timematoidea</taxon>
        <taxon>Timematidae</taxon>
        <taxon>Timema</taxon>
    </lineage>
</organism>
<gene>
    <name evidence="1" type="ORF">TPAB3V08_LOCUS1126</name>
</gene>
<dbReference type="Proteomes" id="UP001153148">
    <property type="component" value="Unassembled WGS sequence"/>
</dbReference>
<evidence type="ECO:0000313" key="2">
    <source>
        <dbReference type="Proteomes" id="UP001153148"/>
    </source>
</evidence>
<evidence type="ECO:0000313" key="1">
    <source>
        <dbReference type="EMBL" id="CAG2054087.1"/>
    </source>
</evidence>